<dbReference type="Pfam" id="PF13516">
    <property type="entry name" value="LRR_6"/>
    <property type="match status" value="2"/>
</dbReference>
<accession>A0A2R5FDE6</accession>
<dbReference type="EMBL" id="BEYU01001976">
    <property type="protein sequence ID" value="GBG16352.1"/>
    <property type="molecule type" value="Genomic_DNA"/>
</dbReference>
<comment type="caution">
    <text evidence="1">The sequence shown here is derived from an EMBL/GenBank/DDBJ whole genome shotgun (WGS) entry which is preliminary data.</text>
</comment>
<dbReference type="SUPFAM" id="SSF52047">
    <property type="entry name" value="RNI-like"/>
    <property type="match status" value="1"/>
</dbReference>
<organism evidence="1 2">
    <name type="scientific">Hondaea fermentalgiana</name>
    <dbReference type="NCBI Taxonomy" id="2315210"/>
    <lineage>
        <taxon>Eukaryota</taxon>
        <taxon>Sar</taxon>
        <taxon>Stramenopiles</taxon>
        <taxon>Bigyra</taxon>
        <taxon>Labyrinthulomycetes</taxon>
        <taxon>Thraustochytrida</taxon>
        <taxon>Thraustochytriidae</taxon>
        <taxon>Hondaea</taxon>
    </lineage>
</organism>
<dbReference type="InterPro" id="IPR001611">
    <property type="entry name" value="Leu-rich_rpt"/>
</dbReference>
<evidence type="ECO:0000313" key="2">
    <source>
        <dbReference type="Proteomes" id="UP000241890"/>
    </source>
</evidence>
<dbReference type="Proteomes" id="UP000241890">
    <property type="component" value="Unassembled WGS sequence"/>
</dbReference>
<reference evidence="1 2" key="1">
    <citation type="submission" date="2017-12" db="EMBL/GenBank/DDBJ databases">
        <title>Sequencing, de novo assembly and annotation of complete genome of a new Thraustochytrid species, strain FCC1311.</title>
        <authorList>
            <person name="Sedici K."/>
            <person name="Godart F."/>
            <person name="Aiese Cigliano R."/>
            <person name="Sanseverino W."/>
            <person name="Barakat M."/>
            <person name="Ortet P."/>
            <person name="Marechal E."/>
            <person name="Cagnac O."/>
            <person name="Amato A."/>
        </authorList>
    </citation>
    <scope>NUCLEOTIDE SEQUENCE [LARGE SCALE GENOMIC DNA]</scope>
</reference>
<dbReference type="AlphaFoldDB" id="A0A2R5FDE6"/>
<dbReference type="Gene3D" id="3.80.10.10">
    <property type="entry name" value="Ribonuclease Inhibitor"/>
    <property type="match status" value="1"/>
</dbReference>
<dbReference type="InParanoid" id="A0A2R5FDE6"/>
<gene>
    <name evidence="1" type="ORF">FCC1311_118272</name>
</gene>
<keyword evidence="2" id="KW-1185">Reference proteome</keyword>
<dbReference type="InterPro" id="IPR032675">
    <property type="entry name" value="LRR_dom_sf"/>
</dbReference>
<proteinExistence type="predicted"/>
<protein>
    <submittedName>
        <fullName evidence="1">Nucleotide-binding oligomerization domain-containing protein 2</fullName>
    </submittedName>
</protein>
<evidence type="ECO:0000313" key="1">
    <source>
        <dbReference type="EMBL" id="GBG16352.1"/>
    </source>
</evidence>
<name>A0A2R5FDE6_9STRA</name>
<feature type="non-terminal residue" evidence="1">
    <location>
        <position position="60"/>
    </location>
</feature>
<dbReference type="OrthoDB" id="196566at2759"/>
<sequence length="60" mass="5876">MPCDTTIIMHSLAGNGIGDSGAVGLGKCLGKNRSLTLAVNGIGDSGAVMLGKCLGKNSSL</sequence>